<dbReference type="InterPro" id="IPR056372">
    <property type="entry name" value="TPR_DOCK"/>
</dbReference>
<evidence type="ECO:0000256" key="7">
    <source>
        <dbReference type="PROSITE-ProRule" id="PRU00983"/>
    </source>
</evidence>
<dbReference type="GO" id="GO:0007264">
    <property type="term" value="P:small GTPase-mediated signal transduction"/>
    <property type="evidence" value="ECO:0007669"/>
    <property type="project" value="InterPro"/>
</dbReference>
<organism evidence="12 13">
    <name type="scientific">Hirundo rustica rustica</name>
    <dbReference type="NCBI Taxonomy" id="333673"/>
    <lineage>
        <taxon>Eukaryota</taxon>
        <taxon>Metazoa</taxon>
        <taxon>Chordata</taxon>
        <taxon>Craniata</taxon>
        <taxon>Vertebrata</taxon>
        <taxon>Euteleostomi</taxon>
        <taxon>Archelosauria</taxon>
        <taxon>Archosauria</taxon>
        <taxon>Dinosauria</taxon>
        <taxon>Saurischia</taxon>
        <taxon>Theropoda</taxon>
        <taxon>Coelurosauria</taxon>
        <taxon>Aves</taxon>
        <taxon>Neognathae</taxon>
        <taxon>Neoaves</taxon>
        <taxon>Telluraves</taxon>
        <taxon>Australaves</taxon>
        <taxon>Passeriformes</taxon>
        <taxon>Sylvioidea</taxon>
        <taxon>Hirundinidae</taxon>
        <taxon>Hirundo</taxon>
    </lineage>
</organism>
<dbReference type="GO" id="GO:0031267">
    <property type="term" value="F:small GTPase binding"/>
    <property type="evidence" value="ECO:0007669"/>
    <property type="project" value="TreeGrafter"/>
</dbReference>
<dbReference type="Gene3D" id="1.25.40.410">
    <property type="match status" value="1"/>
</dbReference>
<dbReference type="InterPro" id="IPR037014">
    <property type="entry name" value="DHR2_DOCK4"/>
</dbReference>
<dbReference type="OrthoDB" id="18896at2759"/>
<feature type="region of interest" description="Disordered" evidence="9">
    <location>
        <begin position="1594"/>
        <end position="1678"/>
    </location>
</feature>
<dbReference type="GO" id="GO:0005096">
    <property type="term" value="F:GTPase activator activity"/>
    <property type="evidence" value="ECO:0007669"/>
    <property type="project" value="InterPro"/>
</dbReference>
<dbReference type="Pfam" id="PF16172">
    <property type="entry name" value="DOCK_N"/>
    <property type="match status" value="1"/>
</dbReference>
<accession>A0A3M0KFX6</accession>
<dbReference type="PANTHER" id="PTHR45653">
    <property type="entry name" value="DEDICATOR OF CYTOKINESIS"/>
    <property type="match status" value="1"/>
</dbReference>
<dbReference type="GO" id="GO:0005737">
    <property type="term" value="C:cytoplasm"/>
    <property type="evidence" value="ECO:0007669"/>
    <property type="project" value="UniProtKB-SubCell"/>
</dbReference>
<dbReference type="GO" id="GO:0060326">
    <property type="term" value="P:cell chemotaxis"/>
    <property type="evidence" value="ECO:0007669"/>
    <property type="project" value="TreeGrafter"/>
</dbReference>
<keyword evidence="8" id="KW-0175">Coiled coil</keyword>
<dbReference type="GO" id="GO:0005886">
    <property type="term" value="C:plasma membrane"/>
    <property type="evidence" value="ECO:0007669"/>
    <property type="project" value="TreeGrafter"/>
</dbReference>
<feature type="coiled-coil region" evidence="8">
    <location>
        <begin position="1406"/>
        <end position="1433"/>
    </location>
</feature>
<evidence type="ECO:0000256" key="3">
    <source>
        <dbReference type="ARBA" id="ARBA00022490"/>
    </source>
</evidence>
<evidence type="ECO:0000256" key="6">
    <source>
        <dbReference type="ARBA" id="ARBA00023136"/>
    </source>
</evidence>
<dbReference type="Pfam" id="PF20421">
    <property type="entry name" value="DHR-2_Lobe_C"/>
    <property type="match status" value="1"/>
</dbReference>
<dbReference type="EMBL" id="QRBI01000112">
    <property type="protein sequence ID" value="RMC10114.1"/>
    <property type="molecule type" value="Genomic_DNA"/>
</dbReference>
<keyword evidence="13" id="KW-1185">Reference proteome</keyword>
<gene>
    <name evidence="12" type="ORF">DUI87_12912</name>
</gene>
<dbReference type="CDD" id="cd08695">
    <property type="entry name" value="C2_Dock-B"/>
    <property type="match status" value="1"/>
</dbReference>
<dbReference type="Gene3D" id="1.20.1270.350">
    <property type="entry name" value="Dedicator of cytokinesis N-terminal subdomain"/>
    <property type="match status" value="1"/>
</dbReference>
<evidence type="ECO:0000313" key="12">
    <source>
        <dbReference type="EMBL" id="RMC10114.1"/>
    </source>
</evidence>
<dbReference type="InterPro" id="IPR027357">
    <property type="entry name" value="DOCKER_dom"/>
</dbReference>
<evidence type="ECO:0000256" key="8">
    <source>
        <dbReference type="SAM" id="Coils"/>
    </source>
</evidence>
<dbReference type="InterPro" id="IPR046773">
    <property type="entry name" value="DOCKER_Lobe_C"/>
</dbReference>
<reference evidence="12 13" key="1">
    <citation type="submission" date="2018-07" db="EMBL/GenBank/DDBJ databases">
        <title>A high quality draft genome assembly of the barn swallow (H. rustica rustica).</title>
        <authorList>
            <person name="Formenti G."/>
            <person name="Chiara M."/>
            <person name="Poveda L."/>
            <person name="Francoijs K.-J."/>
            <person name="Bonisoli-Alquati A."/>
            <person name="Canova L."/>
            <person name="Gianfranceschi L."/>
            <person name="Horner D.S."/>
            <person name="Saino N."/>
        </authorList>
    </citation>
    <scope>NUCLEOTIDE SEQUENCE [LARGE SCALE GENOMIC DNA]</scope>
    <source>
        <strain evidence="12">Chelidonia</strain>
        <tissue evidence="12">Blood</tissue>
    </source>
</reference>
<dbReference type="Pfam" id="PF14429">
    <property type="entry name" value="DOCK-C2"/>
    <property type="match status" value="1"/>
</dbReference>
<dbReference type="Proteomes" id="UP000269221">
    <property type="component" value="Unassembled WGS sequence"/>
</dbReference>
<feature type="region of interest" description="Disordered" evidence="9">
    <location>
        <begin position="1728"/>
        <end position="1756"/>
    </location>
</feature>
<evidence type="ECO:0000313" key="13">
    <source>
        <dbReference type="Proteomes" id="UP000269221"/>
    </source>
</evidence>
<protein>
    <recommendedName>
        <fullName evidence="14">Dedicator of cytokinesis protein 4</fullName>
    </recommendedName>
</protein>
<evidence type="ECO:0000259" key="11">
    <source>
        <dbReference type="PROSITE" id="PS51651"/>
    </source>
</evidence>
<dbReference type="InterPro" id="IPR043162">
    <property type="entry name" value="DOCK_C_lobe_C"/>
</dbReference>
<dbReference type="Pfam" id="PF23554">
    <property type="entry name" value="TPR_DOCK"/>
    <property type="match status" value="1"/>
</dbReference>
<dbReference type="InterPro" id="IPR027007">
    <property type="entry name" value="C2_DOCK-type_domain"/>
</dbReference>
<keyword evidence="6" id="KW-0472">Membrane</keyword>
<dbReference type="InterPro" id="IPR026791">
    <property type="entry name" value="DOCK"/>
</dbReference>
<evidence type="ECO:0008006" key="14">
    <source>
        <dbReference type="Google" id="ProtNLM"/>
    </source>
</evidence>
<comment type="subcellular location">
    <subcellularLocation>
        <location evidence="2">Cytoplasm</location>
    </subcellularLocation>
    <subcellularLocation>
        <location evidence="1">Membrane</location>
    </subcellularLocation>
</comment>
<evidence type="ECO:0000256" key="5">
    <source>
        <dbReference type="ARBA" id="ARBA00022658"/>
    </source>
</evidence>
<evidence type="ECO:0000259" key="10">
    <source>
        <dbReference type="PROSITE" id="PS51650"/>
    </source>
</evidence>
<proteinExistence type="inferred from homology"/>
<dbReference type="FunFam" id="2.60.40.150:FF:000045">
    <property type="entry name" value="Dedicator of cytokinesis protein 4"/>
    <property type="match status" value="1"/>
</dbReference>
<dbReference type="FunFam" id="1.20.58.740:FF:000003">
    <property type="entry name" value="dedicator of cytokinesis protein 4"/>
    <property type="match status" value="1"/>
</dbReference>
<evidence type="ECO:0000256" key="4">
    <source>
        <dbReference type="ARBA" id="ARBA00022553"/>
    </source>
</evidence>
<keyword evidence="3" id="KW-0963">Cytoplasm</keyword>
<dbReference type="CDD" id="cd11705">
    <property type="entry name" value="DHR2_DOCK4"/>
    <property type="match status" value="1"/>
</dbReference>
<dbReference type="InterPro" id="IPR037811">
    <property type="entry name" value="C2_Dock-B"/>
</dbReference>
<dbReference type="Gene3D" id="2.60.40.150">
    <property type="entry name" value="C2 domain"/>
    <property type="match status" value="1"/>
</dbReference>
<keyword evidence="5" id="KW-0344">Guanine-nucleotide releasing factor</keyword>
<comment type="similarity">
    <text evidence="7">Belongs to the DOCK family.</text>
</comment>
<dbReference type="InterPro" id="IPR035892">
    <property type="entry name" value="C2_domain_sf"/>
</dbReference>
<evidence type="ECO:0000256" key="1">
    <source>
        <dbReference type="ARBA" id="ARBA00004370"/>
    </source>
</evidence>
<name>A0A3M0KFX6_HIRRU</name>
<dbReference type="Gene3D" id="1.20.58.740">
    <property type="match status" value="1"/>
</dbReference>
<dbReference type="InterPro" id="IPR043161">
    <property type="entry name" value="DOCK_C_lobe_A"/>
</dbReference>
<dbReference type="SUPFAM" id="SSF48371">
    <property type="entry name" value="ARM repeat"/>
    <property type="match status" value="1"/>
</dbReference>
<dbReference type="Pfam" id="PF06920">
    <property type="entry name" value="DHR-2_Lobe_A"/>
    <property type="match status" value="1"/>
</dbReference>
<dbReference type="FunFam" id="1.25.40.410:FF:000003">
    <property type="entry name" value="Dedicator of cytokinesis protein 4"/>
    <property type="match status" value="1"/>
</dbReference>
<comment type="caution">
    <text evidence="12">The sequence shown here is derived from an EMBL/GenBank/DDBJ whole genome shotgun (WGS) entry which is preliminary data.</text>
</comment>
<dbReference type="InterPro" id="IPR016024">
    <property type="entry name" value="ARM-type_fold"/>
</dbReference>
<feature type="compositionally biased region" description="Basic and acidic residues" evidence="9">
    <location>
        <begin position="1745"/>
        <end position="1756"/>
    </location>
</feature>
<dbReference type="Pfam" id="PF20422">
    <property type="entry name" value="DHR-2_Lobe_B"/>
    <property type="match status" value="1"/>
</dbReference>
<dbReference type="InterPro" id="IPR032376">
    <property type="entry name" value="DOCK_N"/>
</dbReference>
<dbReference type="GO" id="GO:0005085">
    <property type="term" value="F:guanyl-nucleotide exchange factor activity"/>
    <property type="evidence" value="ECO:0007669"/>
    <property type="project" value="UniProtKB-KW"/>
</dbReference>
<dbReference type="PROSITE" id="PS51650">
    <property type="entry name" value="C2_DOCK"/>
    <property type="match status" value="1"/>
</dbReference>
<feature type="compositionally biased region" description="Polar residues" evidence="9">
    <location>
        <begin position="1601"/>
        <end position="1621"/>
    </location>
</feature>
<feature type="domain" description="DOCKER" evidence="11">
    <location>
        <begin position="1130"/>
        <end position="1536"/>
    </location>
</feature>
<dbReference type="InterPro" id="IPR046769">
    <property type="entry name" value="DOCKER_Lobe_A"/>
</dbReference>
<dbReference type="STRING" id="333673.A0A3M0KFX6"/>
<evidence type="ECO:0000256" key="9">
    <source>
        <dbReference type="SAM" id="MobiDB-lite"/>
    </source>
</evidence>
<keyword evidence="4" id="KW-0597">Phosphoprotein</keyword>
<dbReference type="PANTHER" id="PTHR45653:SF7">
    <property type="entry name" value="DEDICATOR OF CYTOKINESIS PROTEIN 4"/>
    <property type="match status" value="1"/>
</dbReference>
<feature type="domain" description="C2 DOCK-type" evidence="10">
    <location>
        <begin position="283"/>
        <end position="456"/>
    </location>
</feature>
<evidence type="ECO:0000256" key="2">
    <source>
        <dbReference type="ARBA" id="ARBA00004496"/>
    </source>
</evidence>
<dbReference type="InterPro" id="IPR046770">
    <property type="entry name" value="DOCKER_Lobe_B"/>
</dbReference>
<dbReference type="InterPro" id="IPR042455">
    <property type="entry name" value="DOCK_N_sub1"/>
</dbReference>
<dbReference type="PROSITE" id="PS51651">
    <property type="entry name" value="DOCKER"/>
    <property type="match status" value="1"/>
</dbReference>
<sequence>MNEILDLRRQVLVGHLTHDRMKDVKRHITARLDWGNEQLGLDLVPRKEYAMVDPEDISITELFRLMEHRHRKKDTPVPASSHHLFVQMKSLMCSNLGEELEVIFSLFDSKENRPISERFFLRLNRNGLPKCPEKPERHCSLFVDLGSSELRKDIYITVHIIRIGRMGAGEKKNACNVQYRRPFGCAVLSIADLLAGDSKDDLVLKVYMCNTESDWYQIHENIIKKLNARYNLTGSNAGLAVSLQLLHGDIEQIRREYTSRFTHGVSITRKLGFSNIIMPGEMRNDLYITVERGEFEKGGKSVARNVEVTMHVVDSSGQILKDFISFGSGEPPASEYHSFVLYHNNCPRWAELLKLPIPVDKFRGAHIRCEFRHCSTKEKGEKKLFGFSFMPLMQENGRTLPDGTHELIVHKCEENANLQDSGRYLKLPFSKGISLGNNSQAVKATKESFWITSFLCSTKLTQNALKELTIISAVLQRVEIFSIDRLIFSPRIFFGKFILLSFWLRKLKDKELKLEEVWTHSGDMLDLLKWRTHPDKIAGCLSKLKEIDGSEIVKFLQDTLDTLFGILDENSQKYGSKVFDCLVHIINLLQDSKFHHFKPVMDTYIESHFAGALAYRDLIKVLKWHIDRVTEVELHDHIQEVLKAQEYIFKYIVQSRRLFSIATGGQNEEEFRCCIQELLMSVRFFLSQESKGTSALSQLQAVFLSSFPSVYSELLKLFDVREVANLVHDALGSLPTVMHGDESLQAVKLQSIGKTVESHLYTNPDSRCILLPVVLHHLHMHLQEQKDLIMCARILSNIFCLIKKNSSEKSVLEEIDVIVNSLLDILLRTILEITSRPQPSGSAMRLQFQDVTGEFVSCLLSLLRQMTDRHYQQLLDSFNTKEDLRDFLLQIFTVFRILIRPEMFPKDWTVMRLVANNVIITTVLYLSDALRKNFLNENFDYKIWDSYFFLAVIFINQLCLQLEMFTPSKKKKVLEKYGDMRVTMGCEIFSMWQNLGEHKLHFIPALIGPFLEVTLIPQPDLRNVMIPIFHDMMDWEQRRSGNFKQVEAKLIDKLDSLMSEGKGDETYRELFNSILLKKIERETWRESGVSLIATVTRLMERLLDYRDCMKMGEVDGKKIGCTVSLLNFYKTELNKEEMYIRYIHKLYDLHLKAQNFTEAAYTLLLYDELLEWSDRPLREFLNYPMQTEWQRKECLHLTIIQNFDRGKCWENGIILCRKIAEQYESYYDYRNLSKMRMMEASLYDKIMDQQRLEPEFFRVGFYGKKFPFFLRNKEFVCRGHDYERLEAFQQRMLNEFPHAIAMQHANQPDETIFQAEAQYLQIYAVTPIPENQEVLQRDGIPDNIKSFYKVNHIWRFRYDRPFHKGTKDKENEFKSLWVERTTLILVQSLPGISRWFEVEKREVVEMSPLENAIEVLENKNQQLRTLISQCQTRQMQNINPLTMCLNGVIDAAVNGGVARYQEAFFVKEYILNHPEDGEKITRLRELMLEQAQILEFGLAVHEKVVPQDMRPLHKKLVDQFFVMKSSLGIQTTNSCFAKWNATPIPHSIRDCIREAEELVGPVSALSETRPAAKSPNLSLPSVSHERRILFNHIGDGALPRSDSNLPGSDKAVNNTPSSWSLDSGKEARNTSESGKLISPPVPPRPAQTGELMDISGTSTSASARPDSHGQPHGAACPGLSSEASVVAAQGFPELPPPGNCFRLLLKSSLPPYGSVCHDMALLGATSSRKHPASCLAPGVVEHEDEDKGQGKGNKGD</sequence>